<dbReference type="InterPro" id="IPR050406">
    <property type="entry name" value="FGGY_Carb_Kinase"/>
</dbReference>
<gene>
    <name evidence="5" type="ORF">BC739_004185</name>
</gene>
<dbReference type="EMBL" id="JACJID010000003">
    <property type="protein sequence ID" value="MBA8926979.1"/>
    <property type="molecule type" value="Genomic_DNA"/>
</dbReference>
<dbReference type="PANTHER" id="PTHR43095">
    <property type="entry name" value="SUGAR KINASE"/>
    <property type="match status" value="1"/>
</dbReference>
<comment type="similarity">
    <text evidence="1">Belongs to the FGGY kinase family.</text>
</comment>
<accession>A0ABR6BK97</accession>
<dbReference type="GO" id="GO:0046316">
    <property type="term" value="F:gluconokinase activity"/>
    <property type="evidence" value="ECO:0007669"/>
    <property type="project" value="UniProtKB-EC"/>
</dbReference>
<name>A0ABR6BK97_9PSEU</name>
<protein>
    <submittedName>
        <fullName evidence="5">Gluconokinase</fullName>
        <ecNumber evidence="5">2.7.1.12</ecNumber>
    </submittedName>
</protein>
<sequence length="402" mass="41278">MSAAGAVFGVQVGADAARVVALSTELTVLETTQLRYPAGVLDPYAALDVTLAAIERTVLACQARGVPVRGLCFAGAGDTLLATDEADRPVTPVFTGADEGTTQLAARIRHELGAELHHMTGVPVHGGSALVRLAWFATHAPDLLASVARWCELKDFVLSRLSGRVLADTSSASAAGLLDTQLPAWSGTALRVAGVGADRLPPLADPNDQLPLSREAAELLGLPRGLPLVVGAAQDALSAVGLGLAAPGTASVTLESGPVLAALAGPASPGDHGRVHWHRVADGLWLVGATGDDEPCTVIRLDRIGRRLSAAREHLLATGVEVRLVRTGPAVLRIPMAAEVVATSLGVPVEIVADDAPAAMGAALLGLRALGVLPSLTAAATLARPWRLVRPDPLLTPVHDLR</sequence>
<evidence type="ECO:0000259" key="4">
    <source>
        <dbReference type="Pfam" id="PF00370"/>
    </source>
</evidence>
<dbReference type="EC" id="2.7.1.12" evidence="5"/>
<dbReference type="Proteomes" id="UP000517916">
    <property type="component" value="Unassembled WGS sequence"/>
</dbReference>
<dbReference type="InterPro" id="IPR018484">
    <property type="entry name" value="FGGY_N"/>
</dbReference>
<evidence type="ECO:0000256" key="2">
    <source>
        <dbReference type="ARBA" id="ARBA00022679"/>
    </source>
</evidence>
<dbReference type="Gene3D" id="3.30.420.40">
    <property type="match status" value="2"/>
</dbReference>
<dbReference type="InterPro" id="IPR043129">
    <property type="entry name" value="ATPase_NBD"/>
</dbReference>
<reference evidence="5 6" key="1">
    <citation type="submission" date="2020-08" db="EMBL/GenBank/DDBJ databases">
        <title>Genomic Encyclopedia of Archaeal and Bacterial Type Strains, Phase II (KMG-II): from individual species to whole genera.</title>
        <authorList>
            <person name="Goeker M."/>
        </authorList>
    </citation>
    <scope>NUCLEOTIDE SEQUENCE [LARGE SCALE GENOMIC DNA]</scope>
    <source>
        <strain evidence="5 6">DSM 43850</strain>
    </source>
</reference>
<keyword evidence="2 5" id="KW-0808">Transferase</keyword>
<dbReference type="RefSeq" id="WP_182838137.1">
    <property type="nucleotide sequence ID" value="NZ_BAAABQ010000074.1"/>
</dbReference>
<keyword evidence="6" id="KW-1185">Reference proteome</keyword>
<feature type="domain" description="Carbohydrate kinase FGGY N-terminal" evidence="4">
    <location>
        <begin position="11"/>
        <end position="241"/>
    </location>
</feature>
<dbReference type="PANTHER" id="PTHR43095:SF2">
    <property type="entry name" value="GLUCONOKINASE"/>
    <property type="match status" value="1"/>
</dbReference>
<dbReference type="Pfam" id="PF00370">
    <property type="entry name" value="FGGY_N"/>
    <property type="match status" value="1"/>
</dbReference>
<keyword evidence="3" id="KW-0418">Kinase</keyword>
<evidence type="ECO:0000313" key="6">
    <source>
        <dbReference type="Proteomes" id="UP000517916"/>
    </source>
</evidence>
<evidence type="ECO:0000256" key="1">
    <source>
        <dbReference type="ARBA" id="ARBA00009156"/>
    </source>
</evidence>
<comment type="caution">
    <text evidence="5">The sequence shown here is derived from an EMBL/GenBank/DDBJ whole genome shotgun (WGS) entry which is preliminary data.</text>
</comment>
<dbReference type="SUPFAM" id="SSF53067">
    <property type="entry name" value="Actin-like ATPase domain"/>
    <property type="match status" value="2"/>
</dbReference>
<organism evidence="5 6">
    <name type="scientific">Kutzneria viridogrisea</name>
    <dbReference type="NCBI Taxonomy" id="47990"/>
    <lineage>
        <taxon>Bacteria</taxon>
        <taxon>Bacillati</taxon>
        <taxon>Actinomycetota</taxon>
        <taxon>Actinomycetes</taxon>
        <taxon>Pseudonocardiales</taxon>
        <taxon>Pseudonocardiaceae</taxon>
        <taxon>Kutzneria</taxon>
    </lineage>
</organism>
<evidence type="ECO:0000256" key="3">
    <source>
        <dbReference type="ARBA" id="ARBA00022777"/>
    </source>
</evidence>
<evidence type="ECO:0000313" key="5">
    <source>
        <dbReference type="EMBL" id="MBA8926979.1"/>
    </source>
</evidence>
<proteinExistence type="inferred from homology"/>